<evidence type="ECO:0000256" key="1">
    <source>
        <dbReference type="ARBA" id="ARBA00022574"/>
    </source>
</evidence>
<dbReference type="AlphaFoldDB" id="A0A8U0Q834"/>
<sequence>MLTSFLGWRTEVSSETMPSGGQRCSLGPCLLEDRGVLWDHAFWRSGLFSGTMPSGGQGCSLGPCLLEVRAVLWDHAFWRTEVFSGTMPSGGQRCSLGPCLLEDRGVLWDHAFWRTEVFSGTMPSGGQGCSLGPSLLEVRAVLWDHAFWRSGLFSGTMPSGGQRCSLGPCLLEDRGVLWDHAFWRTEVFSGTMPSGGSRIGSEEAFYLYASGPDLTSIMPCKYGKPSGTFSKYVTTDGLKCDTVRELMMKNKDVDTAALIECLAVVYAPSSPRVYTIYEPVIRLKGQAKTMVSQRPFSSREVQSAVLETHVLRTMLPAEPQGLQNVLHKIGGTGSFVFLFARVVELSDSEQTQALALQVLLSLAKYNQHRINEMDCYHGYSMIHQVLIKSKCIVGYHILKTLLDGSCSSPILTLGEDGQFHLDTESTAVVQDIKLLSEVLLDWKIWAKAQGGVWETLLAALEILIRVHHPQQVFNIRQFLKAEVVHHFLLTCQVLQEHRDEHLTSIPQEVCLSFVKIIQEVLGSPPDLDLLRLVYNFLLAVHPPTNTYVCHTPTSFYFSLHIDGKLYQEKVQSIMYMRNINSGWKSAGSSAVSLSTAVFTEDPLPEGTIHLQPPSPEHGGDDQSLSLRPANLTPSPNSSPLLRPCVSHGGAGSPREGQEGEGVILGIGENHL</sequence>
<proteinExistence type="predicted"/>
<accession>A0A8U0Q834</accession>
<evidence type="ECO:0000313" key="4">
    <source>
        <dbReference type="RefSeq" id="XP_038838362.1"/>
    </source>
</evidence>
<protein>
    <submittedName>
        <fullName evidence="4">Lysosomal-trafficking regulator-like</fullName>
    </submittedName>
</protein>
<dbReference type="RefSeq" id="XP_038838362.1">
    <property type="nucleotide sequence ID" value="XM_038982434.1"/>
</dbReference>
<dbReference type="PANTHER" id="PTHR13743:SF86">
    <property type="entry name" value="LYSOSOMAL-TRAFFICKING REGULATOR"/>
    <property type="match status" value="1"/>
</dbReference>
<dbReference type="KEGG" id="snh:120035948"/>
<evidence type="ECO:0000313" key="3">
    <source>
        <dbReference type="Proteomes" id="UP000808372"/>
    </source>
</evidence>
<reference evidence="4" key="1">
    <citation type="submission" date="2025-08" db="UniProtKB">
        <authorList>
            <consortium name="RefSeq"/>
        </authorList>
    </citation>
    <scope>IDENTIFICATION</scope>
    <source>
        <tissue evidence="4">White muscle</tissue>
    </source>
</reference>
<dbReference type="Proteomes" id="UP000808372">
    <property type="component" value="Unplaced"/>
</dbReference>
<dbReference type="InterPro" id="IPR050865">
    <property type="entry name" value="BEACH_Domain"/>
</dbReference>
<dbReference type="GeneID" id="120035948"/>
<dbReference type="PANTHER" id="PTHR13743">
    <property type="entry name" value="BEIGE/BEACH-RELATED"/>
    <property type="match status" value="1"/>
</dbReference>
<organism evidence="3 4">
    <name type="scientific">Salvelinus namaycush</name>
    <name type="common">Lake trout</name>
    <name type="synonym">Salmo namaycush</name>
    <dbReference type="NCBI Taxonomy" id="8040"/>
    <lineage>
        <taxon>Eukaryota</taxon>
        <taxon>Metazoa</taxon>
        <taxon>Chordata</taxon>
        <taxon>Craniata</taxon>
        <taxon>Vertebrata</taxon>
        <taxon>Euteleostomi</taxon>
        <taxon>Actinopterygii</taxon>
        <taxon>Neopterygii</taxon>
        <taxon>Teleostei</taxon>
        <taxon>Protacanthopterygii</taxon>
        <taxon>Salmoniformes</taxon>
        <taxon>Salmonidae</taxon>
        <taxon>Salmoninae</taxon>
        <taxon>Salvelinus</taxon>
    </lineage>
</organism>
<feature type="region of interest" description="Disordered" evidence="2">
    <location>
        <begin position="603"/>
        <end position="671"/>
    </location>
</feature>
<evidence type="ECO:0000256" key="2">
    <source>
        <dbReference type="SAM" id="MobiDB-lite"/>
    </source>
</evidence>
<name>A0A8U0Q834_SALNM</name>
<keyword evidence="1" id="KW-0853">WD repeat</keyword>
<keyword evidence="3" id="KW-1185">Reference proteome</keyword>
<gene>
    <name evidence="4" type="primary">LOC120035948</name>
</gene>